<accession>A0A8S1HCR8</accession>
<proteinExistence type="predicted"/>
<feature type="transmembrane region" description="Helical" evidence="2">
    <location>
        <begin position="37"/>
        <end position="56"/>
    </location>
</feature>
<keyword evidence="2" id="KW-0472">Membrane</keyword>
<dbReference type="EMBL" id="CAJGYM010000026">
    <property type="protein sequence ID" value="CAD6192281.1"/>
    <property type="molecule type" value="Genomic_DNA"/>
</dbReference>
<dbReference type="OrthoDB" id="5836881at2759"/>
<keyword evidence="2" id="KW-0812">Transmembrane</keyword>
<comment type="caution">
    <text evidence="3">The sequence shown here is derived from an EMBL/GenBank/DDBJ whole genome shotgun (WGS) entry which is preliminary data.</text>
</comment>
<evidence type="ECO:0000313" key="4">
    <source>
        <dbReference type="Proteomes" id="UP000835052"/>
    </source>
</evidence>
<organism evidence="3 4">
    <name type="scientific">Caenorhabditis auriculariae</name>
    <dbReference type="NCBI Taxonomy" id="2777116"/>
    <lineage>
        <taxon>Eukaryota</taxon>
        <taxon>Metazoa</taxon>
        <taxon>Ecdysozoa</taxon>
        <taxon>Nematoda</taxon>
        <taxon>Chromadorea</taxon>
        <taxon>Rhabditida</taxon>
        <taxon>Rhabditina</taxon>
        <taxon>Rhabditomorpha</taxon>
        <taxon>Rhabditoidea</taxon>
        <taxon>Rhabditidae</taxon>
        <taxon>Peloderinae</taxon>
        <taxon>Caenorhabditis</taxon>
    </lineage>
</organism>
<feature type="compositionally biased region" description="Polar residues" evidence="1">
    <location>
        <begin position="10"/>
        <end position="20"/>
    </location>
</feature>
<evidence type="ECO:0000313" key="3">
    <source>
        <dbReference type="EMBL" id="CAD6192281.1"/>
    </source>
</evidence>
<dbReference type="AlphaFoldDB" id="A0A8S1HCR8"/>
<feature type="region of interest" description="Disordered" evidence="1">
    <location>
        <begin position="162"/>
        <end position="217"/>
    </location>
</feature>
<feature type="transmembrane region" description="Helical" evidence="2">
    <location>
        <begin position="62"/>
        <end position="81"/>
    </location>
</feature>
<evidence type="ECO:0000256" key="2">
    <source>
        <dbReference type="SAM" id="Phobius"/>
    </source>
</evidence>
<keyword evidence="4" id="KW-1185">Reference proteome</keyword>
<reference evidence="3" key="1">
    <citation type="submission" date="2020-10" db="EMBL/GenBank/DDBJ databases">
        <authorList>
            <person name="Kikuchi T."/>
        </authorList>
    </citation>
    <scope>NUCLEOTIDE SEQUENCE</scope>
    <source>
        <strain evidence="3">NKZ352</strain>
    </source>
</reference>
<protein>
    <submittedName>
        <fullName evidence="3">Uncharacterized protein</fullName>
    </submittedName>
</protein>
<feature type="compositionally biased region" description="Basic and acidic residues" evidence="1">
    <location>
        <begin position="180"/>
        <end position="217"/>
    </location>
</feature>
<feature type="region of interest" description="Disordered" evidence="1">
    <location>
        <begin position="1"/>
        <end position="28"/>
    </location>
</feature>
<keyword evidence="2" id="KW-1133">Transmembrane helix</keyword>
<name>A0A8S1HCR8_9PELO</name>
<evidence type="ECO:0000256" key="1">
    <source>
        <dbReference type="SAM" id="MobiDB-lite"/>
    </source>
</evidence>
<dbReference type="Proteomes" id="UP000835052">
    <property type="component" value="Unassembled WGS sequence"/>
</dbReference>
<sequence>MADSSEDQETQATPVRSAMTSKRHLERGPVGGGPFETCLLVILTVASLLQIAALLVGTSLHTVGSVLSLLIAVFMYEWFNVHFMSMTRTRRACFDVANVLETYQPRARTHGHLFIPDPPTPCVTIAEGTENHEQSKERTAFTNARDSHYENMYQKAMQMNKEMEAASKAAGSETLDSGAEDFKLTPADPEKDKKEYDSKKKKEVEKYKAESSKHLSC</sequence>
<gene>
    <name evidence="3" type="ORF">CAUJ_LOCUS8200</name>
</gene>